<comment type="caution">
    <text evidence="1">The sequence shown here is derived from an EMBL/GenBank/DDBJ whole genome shotgun (WGS) entry which is preliminary data.</text>
</comment>
<name>A0ACC0IU81_9ERIC</name>
<dbReference type="EMBL" id="CM045760">
    <property type="protein sequence ID" value="KAI8027686.1"/>
    <property type="molecule type" value="Genomic_DNA"/>
</dbReference>
<dbReference type="Proteomes" id="UP001060215">
    <property type="component" value="Chromosome 3"/>
</dbReference>
<keyword evidence="2" id="KW-1185">Reference proteome</keyword>
<evidence type="ECO:0000313" key="1">
    <source>
        <dbReference type="EMBL" id="KAI8027686.1"/>
    </source>
</evidence>
<accession>A0ACC0IU81</accession>
<protein>
    <submittedName>
        <fullName evidence="1">DNA mismatch repair protein MSH6</fullName>
    </submittedName>
</protein>
<reference evidence="1 2" key="1">
    <citation type="journal article" date="2022" name="Plant J.">
        <title>Chromosome-level genome of Camellia lanceoleosa provides a valuable resource for understanding genome evolution and self-incompatibility.</title>
        <authorList>
            <person name="Gong W."/>
            <person name="Xiao S."/>
            <person name="Wang L."/>
            <person name="Liao Z."/>
            <person name="Chang Y."/>
            <person name="Mo W."/>
            <person name="Hu G."/>
            <person name="Li W."/>
            <person name="Zhao G."/>
            <person name="Zhu H."/>
            <person name="Hu X."/>
            <person name="Ji K."/>
            <person name="Xiang X."/>
            <person name="Song Q."/>
            <person name="Yuan D."/>
            <person name="Jin S."/>
            <person name="Zhang L."/>
        </authorList>
    </citation>
    <scope>NUCLEOTIDE SEQUENCE [LARGE SCALE GENOMIC DNA]</scope>
    <source>
        <strain evidence="1">SQ_2022a</strain>
    </source>
</reference>
<gene>
    <name evidence="1" type="ORF">LOK49_LG02G02682</name>
</gene>
<organism evidence="1 2">
    <name type="scientific">Camellia lanceoleosa</name>
    <dbReference type="NCBI Taxonomy" id="1840588"/>
    <lineage>
        <taxon>Eukaryota</taxon>
        <taxon>Viridiplantae</taxon>
        <taxon>Streptophyta</taxon>
        <taxon>Embryophyta</taxon>
        <taxon>Tracheophyta</taxon>
        <taxon>Spermatophyta</taxon>
        <taxon>Magnoliopsida</taxon>
        <taxon>eudicotyledons</taxon>
        <taxon>Gunneridae</taxon>
        <taxon>Pentapetalae</taxon>
        <taxon>asterids</taxon>
        <taxon>Ericales</taxon>
        <taxon>Theaceae</taxon>
        <taxon>Camellia</taxon>
    </lineage>
</organism>
<evidence type="ECO:0000313" key="2">
    <source>
        <dbReference type="Proteomes" id="UP001060215"/>
    </source>
</evidence>
<proteinExistence type="predicted"/>
<sequence>MHQSSLYADLLWRCNRDRRDANRRHGDVNYDPTTLYLPPILLRAYLVARQWWEFKSKHMDKVLFFKMGKFYELFEMDAHVGAKELDLQYMKGYWVLVVEQTETPEQLELRRKEKSSKDKMTKKEFSILVDRSVGGSEIVDGQLELMLHRRLVHDDSRGVAEALNETVCIHDECTGLTGVVSLSIL</sequence>